<dbReference type="Proteomes" id="UP001207918">
    <property type="component" value="Unassembled WGS sequence"/>
</dbReference>
<dbReference type="PANTHER" id="PTHR11608">
    <property type="entry name" value="BIFUNCTIONAL PROTEIN PYRR"/>
    <property type="match status" value="1"/>
</dbReference>
<dbReference type="PANTHER" id="PTHR11608:SF0">
    <property type="entry name" value="BIFUNCTIONAL PROTEIN PYRR"/>
    <property type="match status" value="1"/>
</dbReference>
<dbReference type="CDD" id="cd06223">
    <property type="entry name" value="PRTases_typeI"/>
    <property type="match status" value="1"/>
</dbReference>
<reference evidence="2 3" key="1">
    <citation type="submission" date="2021-03" db="EMBL/GenBank/DDBJ databases">
        <title>Aliifodinibius sp. nov., a new bacterium isolated from saline soil.</title>
        <authorList>
            <person name="Galisteo C."/>
            <person name="De La Haba R."/>
            <person name="Sanchez-Porro C."/>
            <person name="Ventosa A."/>
        </authorList>
    </citation>
    <scope>NUCLEOTIDE SEQUENCE [LARGE SCALE GENOMIC DNA]</scope>
    <source>
        <strain evidence="2 3">1BSP15-2V2</strain>
    </source>
</reference>
<name>A0ABT3PRR7_9BACT</name>
<dbReference type="InterPro" id="IPR029057">
    <property type="entry name" value="PRTase-like"/>
</dbReference>
<dbReference type="InterPro" id="IPR000836">
    <property type="entry name" value="PRTase_dom"/>
</dbReference>
<dbReference type="Gene3D" id="3.40.50.2020">
    <property type="match status" value="1"/>
</dbReference>
<dbReference type="InterPro" id="IPR050137">
    <property type="entry name" value="PyrR_bifunctional"/>
</dbReference>
<evidence type="ECO:0000259" key="1">
    <source>
        <dbReference type="Pfam" id="PF00156"/>
    </source>
</evidence>
<protein>
    <recommendedName>
        <fullName evidence="1">Phosphoribosyltransferase domain-containing protein</fullName>
    </recommendedName>
</protein>
<dbReference type="EMBL" id="JAGGJA010000014">
    <property type="protein sequence ID" value="MCW9708559.1"/>
    <property type="molecule type" value="Genomic_DNA"/>
</dbReference>
<keyword evidence="3" id="KW-1185">Reference proteome</keyword>
<proteinExistence type="predicted"/>
<evidence type="ECO:0000313" key="2">
    <source>
        <dbReference type="EMBL" id="MCW9708559.1"/>
    </source>
</evidence>
<sequence>MIDTDTLTLMTAKRVQRTLERMAHEINEQNRSNNPVLLFGIDQRGYVVARQLAEMLSNILRADIEARQFLVKEGSEENKQWSPEEADKKYFIVIVDDVIFSGHTMFRALKAIDELLKPSEMHTAVLIDRGHRKYPIKAEFCGMELPTKLDEHVTVVTDEDHVQQVRLFHQ</sequence>
<accession>A0ABT3PRR7</accession>
<comment type="caution">
    <text evidence="2">The sequence shown here is derived from an EMBL/GenBank/DDBJ whole genome shotgun (WGS) entry which is preliminary data.</text>
</comment>
<gene>
    <name evidence="2" type="ORF">J6I44_16980</name>
</gene>
<evidence type="ECO:0000313" key="3">
    <source>
        <dbReference type="Proteomes" id="UP001207918"/>
    </source>
</evidence>
<dbReference type="Pfam" id="PF00156">
    <property type="entry name" value="Pribosyltran"/>
    <property type="match status" value="1"/>
</dbReference>
<organism evidence="2 3">
    <name type="scientific">Fodinibius salsisoli</name>
    <dbReference type="NCBI Taxonomy" id="2820877"/>
    <lineage>
        <taxon>Bacteria</taxon>
        <taxon>Pseudomonadati</taxon>
        <taxon>Balneolota</taxon>
        <taxon>Balneolia</taxon>
        <taxon>Balneolales</taxon>
        <taxon>Balneolaceae</taxon>
        <taxon>Fodinibius</taxon>
    </lineage>
</organism>
<feature type="domain" description="Phosphoribosyltransferase" evidence="1">
    <location>
        <begin position="14"/>
        <end position="143"/>
    </location>
</feature>
<dbReference type="SUPFAM" id="SSF53271">
    <property type="entry name" value="PRTase-like"/>
    <property type="match status" value="1"/>
</dbReference>
<dbReference type="RefSeq" id="WP_265767344.1">
    <property type="nucleotide sequence ID" value="NZ_JAGGJA010000014.1"/>
</dbReference>